<dbReference type="EMBL" id="JAODAN010000010">
    <property type="protein sequence ID" value="KAK1921774.1"/>
    <property type="molecule type" value="Genomic_DNA"/>
</dbReference>
<dbReference type="SMART" id="SM00369">
    <property type="entry name" value="LRR_TYP"/>
    <property type="match status" value="2"/>
</dbReference>
<evidence type="ECO:0000256" key="1">
    <source>
        <dbReference type="ARBA" id="ARBA00022614"/>
    </source>
</evidence>
<sequence length="520" mass="56848">MPALDPFSASSRPMIPFDSLPSKPLPFAATLQPIDQNADASKLPKPKRRPEQFPQKYPLPAYAHSRHSSFDVRELGFVLDQPAADVVGSDEWMKKRVNECVDSAKGELHIKELGLTTLSTEIAGLQNLVTLPPSFSPRAPPRATPRIASAVPPTSPLLDLPPMSPGLLAASSRSFSRISSAPASSAFFNSTQEAGQGSQGDRRLNNLDGRLEPPAEVRRVMPRSRTNAPAGATSLAIYAANNFLTSLPTALFEISNLTLLSLRGNHLQALPAAIGELRNLTDLNISNNRITVIPSTILNLDRLQHFVATSNPFLPNSSQTTASGRLLGPLERRATVPRLYNLCLNILISPRAPSFLPPLLDGYTWEAPAKGSKHALHDADALHELIPAIPTGDLRKVLQALKSCAQAQSRQGDKRRGMASLGVVGRVEPFPTSPVPFPPDDAAENPYYQPCPSPRHAEWETGTTRRSRPGRHLFIHALEERLEWRRVAGEEVPIRWRGCSPGCLSFLEEDEWGEWGVEDE</sequence>
<evidence type="ECO:0000256" key="3">
    <source>
        <dbReference type="SAM" id="MobiDB-lite"/>
    </source>
</evidence>
<feature type="region of interest" description="Disordered" evidence="3">
    <location>
        <begin position="187"/>
        <end position="209"/>
    </location>
</feature>
<keyword evidence="1" id="KW-0433">Leucine-rich repeat</keyword>
<keyword evidence="5" id="KW-1185">Reference proteome</keyword>
<dbReference type="PROSITE" id="PS51450">
    <property type="entry name" value="LRR"/>
    <property type="match status" value="1"/>
</dbReference>
<dbReference type="InterPro" id="IPR003591">
    <property type="entry name" value="Leu-rich_rpt_typical-subtyp"/>
</dbReference>
<dbReference type="PANTHER" id="PTHR45752">
    <property type="entry name" value="LEUCINE-RICH REPEAT-CONTAINING"/>
    <property type="match status" value="1"/>
</dbReference>
<name>A0AAD9CW08_PAPLA</name>
<dbReference type="Gene3D" id="3.80.10.10">
    <property type="entry name" value="Ribonuclease Inhibitor"/>
    <property type="match status" value="1"/>
</dbReference>
<protein>
    <submittedName>
        <fullName evidence="4">Uncharacterized protein</fullName>
    </submittedName>
</protein>
<feature type="region of interest" description="Disordered" evidence="3">
    <location>
        <begin position="136"/>
        <end position="158"/>
    </location>
</feature>
<comment type="caution">
    <text evidence="4">The sequence shown here is derived from an EMBL/GenBank/DDBJ whole genome shotgun (WGS) entry which is preliminary data.</text>
</comment>
<dbReference type="AlphaFoldDB" id="A0AAD9CW08"/>
<feature type="compositionally biased region" description="Basic and acidic residues" evidence="3">
    <location>
        <begin position="200"/>
        <end position="209"/>
    </location>
</feature>
<evidence type="ECO:0000313" key="5">
    <source>
        <dbReference type="Proteomes" id="UP001182556"/>
    </source>
</evidence>
<keyword evidence="2" id="KW-0677">Repeat</keyword>
<feature type="region of interest" description="Disordered" evidence="3">
    <location>
        <begin position="31"/>
        <end position="54"/>
    </location>
</feature>
<dbReference type="InterPro" id="IPR050715">
    <property type="entry name" value="LRR-SigEffector_domain"/>
</dbReference>
<evidence type="ECO:0000256" key="2">
    <source>
        <dbReference type="ARBA" id="ARBA00022737"/>
    </source>
</evidence>
<organism evidence="4 5">
    <name type="scientific">Papiliotrema laurentii</name>
    <name type="common">Cryptococcus laurentii</name>
    <dbReference type="NCBI Taxonomy" id="5418"/>
    <lineage>
        <taxon>Eukaryota</taxon>
        <taxon>Fungi</taxon>
        <taxon>Dikarya</taxon>
        <taxon>Basidiomycota</taxon>
        <taxon>Agaricomycotina</taxon>
        <taxon>Tremellomycetes</taxon>
        <taxon>Tremellales</taxon>
        <taxon>Rhynchogastremaceae</taxon>
        <taxon>Papiliotrema</taxon>
    </lineage>
</organism>
<dbReference type="PANTHER" id="PTHR45752:SF21">
    <property type="entry name" value="LEUCINE-RICH REPEAT-CONTAINING PROTEIN 63"/>
    <property type="match status" value="1"/>
</dbReference>
<dbReference type="InterPro" id="IPR032675">
    <property type="entry name" value="LRR_dom_sf"/>
</dbReference>
<dbReference type="Proteomes" id="UP001182556">
    <property type="component" value="Unassembled WGS sequence"/>
</dbReference>
<gene>
    <name evidence="4" type="ORF">DB88DRAFT_499170</name>
</gene>
<accession>A0AAD9CW08</accession>
<proteinExistence type="predicted"/>
<dbReference type="Pfam" id="PF13855">
    <property type="entry name" value="LRR_8"/>
    <property type="match status" value="1"/>
</dbReference>
<reference evidence="4" key="1">
    <citation type="submission" date="2023-02" db="EMBL/GenBank/DDBJ databases">
        <title>Identification and recombinant expression of a fungal hydrolase from Papiliotrema laurentii that hydrolyzes apple cutin and clears colloidal polyester polyurethane.</title>
        <authorList>
            <consortium name="DOE Joint Genome Institute"/>
            <person name="Roman V.A."/>
            <person name="Bojanowski C."/>
            <person name="Crable B.R."/>
            <person name="Wagner D.N."/>
            <person name="Hung C.S."/>
            <person name="Nadeau L.J."/>
            <person name="Schratz L."/>
            <person name="Haridas S."/>
            <person name="Pangilinan J."/>
            <person name="Lipzen A."/>
            <person name="Na H."/>
            <person name="Yan M."/>
            <person name="Ng V."/>
            <person name="Grigoriev I.V."/>
            <person name="Spatafora J.W."/>
            <person name="Barlow D."/>
            <person name="Biffinger J."/>
            <person name="Kelley-Loughnane N."/>
            <person name="Varaljay V.A."/>
            <person name="Crookes-Goodson W.J."/>
        </authorList>
    </citation>
    <scope>NUCLEOTIDE SEQUENCE</scope>
    <source>
        <strain evidence="4">5307AH</strain>
    </source>
</reference>
<evidence type="ECO:0000313" key="4">
    <source>
        <dbReference type="EMBL" id="KAK1921774.1"/>
    </source>
</evidence>
<dbReference type="SUPFAM" id="SSF52058">
    <property type="entry name" value="L domain-like"/>
    <property type="match status" value="1"/>
</dbReference>
<dbReference type="InterPro" id="IPR001611">
    <property type="entry name" value="Leu-rich_rpt"/>
</dbReference>